<dbReference type="RefSeq" id="WP_301869761.1">
    <property type="nucleotide sequence ID" value="NZ_JAUKNN010000031.1"/>
</dbReference>
<sequence length="105" mass="11618">MTQHEQDEMQFLQQFFASLKQQAANNQPGAVELLPDLSGTFANDLPNLRERLAYVLQRAVDGTPSGMAVEAATSDGWRHPQVLGAWAPALRDAGRRLGIPMWAWS</sequence>
<dbReference type="EMBL" id="JAUKNN010000031">
    <property type="protein sequence ID" value="MDN8670271.1"/>
    <property type="molecule type" value="Genomic_DNA"/>
</dbReference>
<keyword evidence="2" id="KW-1185">Reference proteome</keyword>
<accession>A0ABT8QEE9</accession>
<comment type="caution">
    <text evidence="1">The sequence shown here is derived from an EMBL/GenBank/DDBJ whole genome shotgun (WGS) entry which is preliminary data.</text>
</comment>
<gene>
    <name evidence="1" type="ORF">Q0S36_13085</name>
</gene>
<name>A0ABT8QEE9_9GAMM</name>
<dbReference type="Proteomes" id="UP001174315">
    <property type="component" value="Unassembled WGS sequence"/>
</dbReference>
<proteinExistence type="predicted"/>
<evidence type="ECO:0000313" key="1">
    <source>
        <dbReference type="EMBL" id="MDN8670271.1"/>
    </source>
</evidence>
<organism evidence="1 2">
    <name type="scientific">Stenotrophomonas indicatrix</name>
    <dbReference type="NCBI Taxonomy" id="2045451"/>
    <lineage>
        <taxon>Bacteria</taxon>
        <taxon>Pseudomonadati</taxon>
        <taxon>Pseudomonadota</taxon>
        <taxon>Gammaproteobacteria</taxon>
        <taxon>Lysobacterales</taxon>
        <taxon>Lysobacteraceae</taxon>
        <taxon>Stenotrophomonas</taxon>
    </lineage>
</organism>
<protein>
    <submittedName>
        <fullName evidence="1">Uncharacterized protein</fullName>
    </submittedName>
</protein>
<evidence type="ECO:0000313" key="2">
    <source>
        <dbReference type="Proteomes" id="UP001174315"/>
    </source>
</evidence>
<reference evidence="1" key="1">
    <citation type="submission" date="2023-07" db="EMBL/GenBank/DDBJ databases">
        <title>Stenotrophomonas isolates from soil.</title>
        <authorList>
            <person name="Sharma V."/>
            <person name="Zur-Pinska J."/>
            <person name="Hay A.G."/>
        </authorList>
    </citation>
    <scope>NUCLEOTIDE SEQUENCE</scope>
    <source>
        <strain evidence="1">C2</strain>
    </source>
</reference>